<dbReference type="Proteomes" id="UP000055024">
    <property type="component" value="Unassembled WGS sequence"/>
</dbReference>
<reference evidence="6 7" key="1">
    <citation type="submission" date="2015-01" db="EMBL/GenBank/DDBJ databases">
        <title>Evolution of Trichinella species and genotypes.</title>
        <authorList>
            <person name="Korhonen P.K."/>
            <person name="Edoardo P."/>
            <person name="Giuseppe L.R."/>
            <person name="Gasser R.B."/>
        </authorList>
    </citation>
    <scope>NUCLEOTIDE SEQUENCE [LARGE SCALE GENOMIC DNA]</scope>
    <source>
        <strain evidence="6">ISS1029</strain>
    </source>
</reference>
<evidence type="ECO:0000256" key="2">
    <source>
        <dbReference type="ARBA" id="ARBA00012003"/>
    </source>
</evidence>
<dbReference type="PANTHER" id="PTHR12303">
    <property type="entry name" value="CARNOSINE N-METHYLTRANSFERASE"/>
    <property type="match status" value="1"/>
</dbReference>
<dbReference type="EC" id="2.1.1.22" evidence="2"/>
<evidence type="ECO:0000313" key="6">
    <source>
        <dbReference type="EMBL" id="KRZ07279.1"/>
    </source>
</evidence>
<dbReference type="AlphaFoldDB" id="A0A0V1HAH3"/>
<protein>
    <recommendedName>
        <fullName evidence="2">carnosine N-methyltransferase</fullName>
        <ecNumber evidence="2">2.1.1.22</ecNumber>
    </recommendedName>
</protein>
<evidence type="ECO:0000256" key="4">
    <source>
        <dbReference type="ARBA" id="ARBA00022679"/>
    </source>
</evidence>
<organism evidence="6 7">
    <name type="scientific">Trichinella zimbabwensis</name>
    <dbReference type="NCBI Taxonomy" id="268475"/>
    <lineage>
        <taxon>Eukaryota</taxon>
        <taxon>Metazoa</taxon>
        <taxon>Ecdysozoa</taxon>
        <taxon>Nematoda</taxon>
        <taxon>Enoplea</taxon>
        <taxon>Dorylaimia</taxon>
        <taxon>Trichinellida</taxon>
        <taxon>Trichinellidae</taxon>
        <taxon>Trichinella</taxon>
    </lineage>
</organism>
<evidence type="ECO:0000313" key="7">
    <source>
        <dbReference type="Proteomes" id="UP000055024"/>
    </source>
</evidence>
<sequence length="95" mass="10530">MVARGFFQVYDKANSWDSVCTVFFIDTTANVINYVESIYDILKPGGCWLNFGQTALSPLNCPVKVGFVIPNEQLDVPVSYAQHSGAIASYHYNCV</sequence>
<comment type="similarity">
    <text evidence="1">Belongs to the carnosine N-methyltransferase family.</text>
</comment>
<keyword evidence="7" id="KW-1185">Reference proteome</keyword>
<dbReference type="EMBL" id="JYDP01000104">
    <property type="protein sequence ID" value="KRZ07279.1"/>
    <property type="molecule type" value="Genomic_DNA"/>
</dbReference>
<dbReference type="GO" id="GO:0030735">
    <property type="term" value="F:carnosine N-methyltransferase activity"/>
    <property type="evidence" value="ECO:0007669"/>
    <property type="project" value="UniProtKB-EC"/>
</dbReference>
<evidence type="ECO:0000256" key="3">
    <source>
        <dbReference type="ARBA" id="ARBA00022603"/>
    </source>
</evidence>
<comment type="caution">
    <text evidence="6">The sequence shown here is derived from an EMBL/GenBank/DDBJ whole genome shotgun (WGS) entry which is preliminary data.</text>
</comment>
<evidence type="ECO:0000256" key="5">
    <source>
        <dbReference type="ARBA" id="ARBA00022691"/>
    </source>
</evidence>
<keyword evidence="3" id="KW-0489">Methyltransferase</keyword>
<dbReference type="SUPFAM" id="SSF53335">
    <property type="entry name" value="S-adenosyl-L-methionine-dependent methyltransferases"/>
    <property type="match status" value="1"/>
</dbReference>
<dbReference type="GO" id="GO:0032259">
    <property type="term" value="P:methylation"/>
    <property type="evidence" value="ECO:0007669"/>
    <property type="project" value="UniProtKB-KW"/>
</dbReference>
<accession>A0A0V1HAH3</accession>
<gene>
    <name evidence="6" type="ORF">T11_11983</name>
</gene>
<dbReference type="OrthoDB" id="978at2759"/>
<dbReference type="Pfam" id="PF07942">
    <property type="entry name" value="CARME"/>
    <property type="match status" value="1"/>
</dbReference>
<proteinExistence type="inferred from homology"/>
<dbReference type="InterPro" id="IPR012901">
    <property type="entry name" value="CARME"/>
</dbReference>
<dbReference type="PANTHER" id="PTHR12303:SF6">
    <property type="entry name" value="CARNOSINE N-METHYLTRANSFERASE"/>
    <property type="match status" value="1"/>
</dbReference>
<dbReference type="STRING" id="268475.A0A0V1HAH3"/>
<dbReference type="InterPro" id="IPR029063">
    <property type="entry name" value="SAM-dependent_MTases_sf"/>
</dbReference>
<keyword evidence="5" id="KW-0949">S-adenosyl-L-methionine</keyword>
<evidence type="ECO:0000256" key="1">
    <source>
        <dbReference type="ARBA" id="ARBA00010086"/>
    </source>
</evidence>
<keyword evidence="4" id="KW-0808">Transferase</keyword>
<name>A0A0V1HAH3_9BILA</name>